<name>A0A8S0WZG6_CYCAE</name>
<dbReference type="EMBL" id="CACVBS010000036">
    <property type="protein sequence ID" value="CAA7262708.1"/>
    <property type="molecule type" value="Genomic_DNA"/>
</dbReference>
<proteinExistence type="predicted"/>
<organism evidence="2 3">
    <name type="scientific">Cyclocybe aegerita</name>
    <name type="common">Black poplar mushroom</name>
    <name type="synonym">Agrocybe aegerita</name>
    <dbReference type="NCBI Taxonomy" id="1973307"/>
    <lineage>
        <taxon>Eukaryota</taxon>
        <taxon>Fungi</taxon>
        <taxon>Dikarya</taxon>
        <taxon>Basidiomycota</taxon>
        <taxon>Agaricomycotina</taxon>
        <taxon>Agaricomycetes</taxon>
        <taxon>Agaricomycetidae</taxon>
        <taxon>Agaricales</taxon>
        <taxon>Agaricineae</taxon>
        <taxon>Bolbitiaceae</taxon>
        <taxon>Cyclocybe</taxon>
    </lineage>
</organism>
<accession>A0A8S0WZG6</accession>
<feature type="region of interest" description="Disordered" evidence="1">
    <location>
        <begin position="20"/>
        <end position="45"/>
    </location>
</feature>
<sequence length="177" mass="18678">MATNAPKKVMSLLDALDQSFMSTDSPTPALPTQTPDSHLFPEAGPSSSAALDALRAAQSAYEISVAAAAPFMTQSLASLGNAGRGGGFKLNYDVETPLRAIDVGGPDQEQRLADFVTKSIENTGQNVSVKDAMKKLGLKDNRDLLPGVEVRLLSHQAIGVAWMLDKERSPDRGGILA</sequence>
<dbReference type="AlphaFoldDB" id="A0A8S0WZG6"/>
<dbReference type="OrthoDB" id="3060167at2759"/>
<reference evidence="2 3" key="1">
    <citation type="submission" date="2020-01" db="EMBL/GenBank/DDBJ databases">
        <authorList>
            <person name="Gupta K D."/>
        </authorList>
    </citation>
    <scope>NUCLEOTIDE SEQUENCE [LARGE SCALE GENOMIC DNA]</scope>
</reference>
<feature type="compositionally biased region" description="Polar residues" evidence="1">
    <location>
        <begin position="20"/>
        <end position="36"/>
    </location>
</feature>
<gene>
    <name evidence="2" type="ORF">AAE3_LOCUS4751</name>
</gene>
<comment type="caution">
    <text evidence="2">The sequence shown here is derived from an EMBL/GenBank/DDBJ whole genome shotgun (WGS) entry which is preliminary data.</text>
</comment>
<protein>
    <submittedName>
        <fullName evidence="2">Uncharacterized protein</fullName>
    </submittedName>
</protein>
<keyword evidence="3" id="KW-1185">Reference proteome</keyword>
<evidence type="ECO:0000256" key="1">
    <source>
        <dbReference type="SAM" id="MobiDB-lite"/>
    </source>
</evidence>
<evidence type="ECO:0000313" key="2">
    <source>
        <dbReference type="EMBL" id="CAA7262708.1"/>
    </source>
</evidence>
<evidence type="ECO:0000313" key="3">
    <source>
        <dbReference type="Proteomes" id="UP000467700"/>
    </source>
</evidence>
<dbReference type="Proteomes" id="UP000467700">
    <property type="component" value="Unassembled WGS sequence"/>
</dbReference>